<protein>
    <submittedName>
        <fullName evidence="1">Uncharacterized protein</fullName>
    </submittedName>
</protein>
<gene>
    <name evidence="1" type="ORF">ACJMK2_020567</name>
</gene>
<comment type="caution">
    <text evidence="1">The sequence shown here is derived from an EMBL/GenBank/DDBJ whole genome shotgun (WGS) entry which is preliminary data.</text>
</comment>
<name>A0ABD3U1S4_SINWO</name>
<dbReference type="AlphaFoldDB" id="A0ABD3U1S4"/>
<dbReference type="EMBL" id="JBJQND010000017">
    <property type="protein sequence ID" value="KAL3842573.1"/>
    <property type="molecule type" value="Genomic_DNA"/>
</dbReference>
<sequence>MNKGVTPHKYNLRSRFRIELLRPSYFTPPTYISTPKATAPQPSNDLPVTLTTSILLDGAIQYTSPVTIYPPLTSLSTTPTYATSIMTTPSSAPIIIPLTDSDSTTSPLFQSQPTPFQHSV</sequence>
<accession>A0ABD3U1S4</accession>
<reference evidence="1 2" key="1">
    <citation type="submission" date="2024-11" db="EMBL/GenBank/DDBJ databases">
        <title>Chromosome-level genome assembly of the freshwater bivalve Anodonta woodiana.</title>
        <authorList>
            <person name="Chen X."/>
        </authorList>
    </citation>
    <scope>NUCLEOTIDE SEQUENCE [LARGE SCALE GENOMIC DNA]</scope>
    <source>
        <strain evidence="1">MN2024</strain>
        <tissue evidence="1">Gills</tissue>
    </source>
</reference>
<organism evidence="1 2">
    <name type="scientific">Sinanodonta woodiana</name>
    <name type="common">Chinese pond mussel</name>
    <name type="synonym">Anodonta woodiana</name>
    <dbReference type="NCBI Taxonomy" id="1069815"/>
    <lineage>
        <taxon>Eukaryota</taxon>
        <taxon>Metazoa</taxon>
        <taxon>Spiralia</taxon>
        <taxon>Lophotrochozoa</taxon>
        <taxon>Mollusca</taxon>
        <taxon>Bivalvia</taxon>
        <taxon>Autobranchia</taxon>
        <taxon>Heteroconchia</taxon>
        <taxon>Palaeoheterodonta</taxon>
        <taxon>Unionida</taxon>
        <taxon>Unionoidea</taxon>
        <taxon>Unionidae</taxon>
        <taxon>Unioninae</taxon>
        <taxon>Sinanodonta</taxon>
    </lineage>
</organism>
<keyword evidence="2" id="KW-1185">Reference proteome</keyword>
<proteinExistence type="predicted"/>
<evidence type="ECO:0000313" key="2">
    <source>
        <dbReference type="Proteomes" id="UP001634394"/>
    </source>
</evidence>
<evidence type="ECO:0000313" key="1">
    <source>
        <dbReference type="EMBL" id="KAL3842573.1"/>
    </source>
</evidence>
<dbReference type="Proteomes" id="UP001634394">
    <property type="component" value="Unassembled WGS sequence"/>
</dbReference>